<evidence type="ECO:0000256" key="1">
    <source>
        <dbReference type="SAM" id="MobiDB-lite"/>
    </source>
</evidence>
<reference evidence="2" key="2">
    <citation type="submission" date="2023-05" db="EMBL/GenBank/DDBJ databases">
        <authorList>
            <person name="Schelkunov M.I."/>
        </authorList>
    </citation>
    <scope>NUCLEOTIDE SEQUENCE</scope>
    <source>
        <strain evidence="2">Hsosn_3</strain>
        <tissue evidence="2">Leaf</tissue>
    </source>
</reference>
<reference evidence="2" key="1">
    <citation type="submission" date="2023-02" db="EMBL/GenBank/DDBJ databases">
        <title>Genome of toxic invasive species Heracleum sosnowskyi carries increased number of genes despite the absence of recent whole-genome duplications.</title>
        <authorList>
            <person name="Schelkunov M."/>
            <person name="Shtratnikova V."/>
            <person name="Makarenko M."/>
            <person name="Klepikova A."/>
            <person name="Omelchenko D."/>
            <person name="Novikova G."/>
            <person name="Obukhova E."/>
            <person name="Bogdanov V."/>
            <person name="Penin A."/>
            <person name="Logacheva M."/>
        </authorList>
    </citation>
    <scope>NUCLEOTIDE SEQUENCE</scope>
    <source>
        <strain evidence="2">Hsosn_3</strain>
        <tissue evidence="2">Leaf</tissue>
    </source>
</reference>
<dbReference type="PANTHER" id="PTHR34194:SF2">
    <property type="entry name" value="F14J8.16 PROTEIN"/>
    <property type="match status" value="1"/>
</dbReference>
<accession>A0AAD8JGR5</accession>
<name>A0AAD8JGR5_9APIA</name>
<feature type="compositionally biased region" description="Polar residues" evidence="1">
    <location>
        <begin position="608"/>
        <end position="621"/>
    </location>
</feature>
<sequence>MANRIDWNDIHWHIDENDVRYKRRLLRKQLSKECSPSITNVSPATGSLKKIKSVKSKKFKGNDEVVVACPNVGSVLKPIRVDLGGERNDEDSGVEMFEEGFTEGGKSLVCEVEDGACGDVSLKKLEIVQDGEFLCNDVDPDSEIFKKGFTEGGKSLVCRVEDSSCGDVSLKKLEIVVQDREFLCNDFDPDSEMFEEGLREGGKSLVCGVEDSSCGDVGLKKLEIVQHGEFLCNDVDPDSEMFEEGLREGGKSLVCRVGDSSCGDVILKKLEIVQDGEFLCNDVNPDSEVFKEGLREGGKSLVCEVEDGACGDVSLKKLEIVQDGEFLCNDVGPDSEMFKEGFTEGGKSLVCKVDDSGCGDVSLKKLKIVQDREFLCNDVDPELEIFKEGLREGKKSLLCEVGDSASDDVCLKKLENVQVQKFLCYDLFPELEMFKEGLREGGKSLVCKAADSVSVDVTGEDAVDPDFKMFKEDSKEERHLFASSAVGMKKLGNVQDQDLRKDELRVNYRDNDVKFGAKRRTVDPDYKKFLEGLKVDGQSFALEVKKNDRSLSFLKYEKDVLHKEYQRKLKGDNVKNVPGKQKGDTANYLKNNTRKEEMDKVVPRTEGFSGNSNRSPVTKRSSVVKRRDNMEIISIGKPIEMEEVIISKNNRPSTTIRNKRQRPLNLDDGHNMKHLRKSKKRYEKVVRRPYHVSNLMDIAGKSKRHYRRTSPRSEQRDLMVQQGKEIENSRFSSGIGNLDVMVKEEKFDDRTIAVVRKRRQMIQGRDSANDSNMRRYKFTKKFGKHAEVKDVNANSLNYDEEDNEHSSDLEILDTDNQENLRKFEVMKVFNASVIEDYPLRRESPSDYENPEFREELMDILRRPFNLEEYKSLMQKAKYRHLMGGPEFSDGLKGKEVSNTYGKSPLDYHPDVQKRLRHCRKISRRLNILRGFIYWYERACQDGAFKPWLDKSCAAVTPSLR</sequence>
<dbReference type="PANTHER" id="PTHR34194">
    <property type="entry name" value="F14J8.16 PROTEIN"/>
    <property type="match status" value="1"/>
</dbReference>
<comment type="caution">
    <text evidence="2">The sequence shown here is derived from an EMBL/GenBank/DDBJ whole genome shotgun (WGS) entry which is preliminary data.</text>
</comment>
<protein>
    <submittedName>
        <fullName evidence="2">Uncharacterized protein</fullName>
    </submittedName>
</protein>
<gene>
    <name evidence="2" type="ORF">POM88_003682</name>
</gene>
<feature type="region of interest" description="Disordered" evidence="1">
    <location>
        <begin position="604"/>
        <end position="623"/>
    </location>
</feature>
<evidence type="ECO:0000313" key="2">
    <source>
        <dbReference type="EMBL" id="KAK1404077.1"/>
    </source>
</evidence>
<organism evidence="2 3">
    <name type="scientific">Heracleum sosnowskyi</name>
    <dbReference type="NCBI Taxonomy" id="360622"/>
    <lineage>
        <taxon>Eukaryota</taxon>
        <taxon>Viridiplantae</taxon>
        <taxon>Streptophyta</taxon>
        <taxon>Embryophyta</taxon>
        <taxon>Tracheophyta</taxon>
        <taxon>Spermatophyta</taxon>
        <taxon>Magnoliopsida</taxon>
        <taxon>eudicotyledons</taxon>
        <taxon>Gunneridae</taxon>
        <taxon>Pentapetalae</taxon>
        <taxon>asterids</taxon>
        <taxon>campanulids</taxon>
        <taxon>Apiales</taxon>
        <taxon>Apiaceae</taxon>
        <taxon>Apioideae</taxon>
        <taxon>apioid superclade</taxon>
        <taxon>Tordylieae</taxon>
        <taxon>Tordyliinae</taxon>
        <taxon>Heracleum</taxon>
    </lineage>
</organism>
<evidence type="ECO:0000313" key="3">
    <source>
        <dbReference type="Proteomes" id="UP001237642"/>
    </source>
</evidence>
<proteinExistence type="predicted"/>
<dbReference type="AlphaFoldDB" id="A0AAD8JGR5"/>
<dbReference type="EMBL" id="JAUIZM010000001">
    <property type="protein sequence ID" value="KAK1404077.1"/>
    <property type="molecule type" value="Genomic_DNA"/>
</dbReference>
<keyword evidence="3" id="KW-1185">Reference proteome</keyword>
<dbReference type="Proteomes" id="UP001237642">
    <property type="component" value="Unassembled WGS sequence"/>
</dbReference>